<proteinExistence type="inferred from homology"/>
<dbReference type="InterPro" id="IPR016181">
    <property type="entry name" value="Acyl_CoA_acyltransferase"/>
</dbReference>
<dbReference type="EMBL" id="JALLPJ020000840">
    <property type="protein sequence ID" value="KAL3781527.1"/>
    <property type="molecule type" value="Genomic_DNA"/>
</dbReference>
<dbReference type="AlphaFoldDB" id="A0ABD3P0P2"/>
<dbReference type="Proteomes" id="UP001530400">
    <property type="component" value="Unassembled WGS sequence"/>
</dbReference>
<feature type="domain" description="N-acetyltransferase" evidence="4">
    <location>
        <begin position="79"/>
        <end position="174"/>
    </location>
</feature>
<reference evidence="5 6" key="1">
    <citation type="submission" date="2024-10" db="EMBL/GenBank/DDBJ databases">
        <title>Updated reference genomes for cyclostephanoid diatoms.</title>
        <authorList>
            <person name="Roberts W.R."/>
            <person name="Alverson A.J."/>
        </authorList>
    </citation>
    <scope>NUCLEOTIDE SEQUENCE [LARGE SCALE GENOMIC DNA]</scope>
    <source>
        <strain evidence="5 6">AJA010-31</strain>
    </source>
</reference>
<dbReference type="SUPFAM" id="SSF54506">
    <property type="entry name" value="Diaminopimelate epimerase-like"/>
    <property type="match status" value="2"/>
</dbReference>
<accession>A0ABD3P0P2</accession>
<evidence type="ECO:0000256" key="3">
    <source>
        <dbReference type="SAM" id="MobiDB-lite"/>
    </source>
</evidence>
<evidence type="ECO:0000259" key="4">
    <source>
        <dbReference type="Pfam" id="PF00583"/>
    </source>
</evidence>
<name>A0ABD3P0P2_9STRA</name>
<feature type="compositionally biased region" description="Low complexity" evidence="3">
    <location>
        <begin position="519"/>
        <end position="544"/>
    </location>
</feature>
<evidence type="ECO:0000256" key="1">
    <source>
        <dbReference type="ARBA" id="ARBA00008270"/>
    </source>
</evidence>
<dbReference type="Gene3D" id="3.10.310.10">
    <property type="entry name" value="Diaminopimelate Epimerase, Chain A, domain 1"/>
    <property type="match status" value="2"/>
</dbReference>
<protein>
    <recommendedName>
        <fullName evidence="4">N-acetyltransferase domain-containing protein</fullName>
    </recommendedName>
</protein>
<evidence type="ECO:0000313" key="6">
    <source>
        <dbReference type="Proteomes" id="UP001530400"/>
    </source>
</evidence>
<dbReference type="Gene3D" id="3.40.630.30">
    <property type="match status" value="1"/>
</dbReference>
<dbReference type="CDD" id="cd04301">
    <property type="entry name" value="NAT_SF"/>
    <property type="match status" value="1"/>
</dbReference>
<dbReference type="Pfam" id="PF00583">
    <property type="entry name" value="Acetyltransf_1"/>
    <property type="match status" value="1"/>
</dbReference>
<dbReference type="PANTHER" id="PTHR13774">
    <property type="entry name" value="PHENAZINE BIOSYNTHESIS PROTEIN"/>
    <property type="match status" value="1"/>
</dbReference>
<organism evidence="5 6">
    <name type="scientific">Cyclotella atomus</name>
    <dbReference type="NCBI Taxonomy" id="382360"/>
    <lineage>
        <taxon>Eukaryota</taxon>
        <taxon>Sar</taxon>
        <taxon>Stramenopiles</taxon>
        <taxon>Ochrophyta</taxon>
        <taxon>Bacillariophyta</taxon>
        <taxon>Coscinodiscophyceae</taxon>
        <taxon>Thalassiosirophycidae</taxon>
        <taxon>Stephanodiscales</taxon>
        <taxon>Stephanodiscaceae</taxon>
        <taxon>Cyclotella</taxon>
    </lineage>
</organism>
<comment type="caution">
    <text evidence="5">The sequence shown here is derived from an EMBL/GenBank/DDBJ whole genome shotgun (WGS) entry which is preliminary data.</text>
</comment>
<sequence length="785" mass="87256">MAASATSLPLKYRIVQPVDIERCYQLETTAYPPEDQASKSVLQHRQHHAAAFFRCVLLKKQSEILDDGVFNGLSLSDSKEDDACHHVHHSNHNELIGYVCGTRCHDFAPAMELKTSQPQDRENNSSTGASNIYYPYPMKHEPTGPYLAIHSVVVQPEYRNQGVARAVLDNYIKSIETFNASADSTKPSITKRGSLIKDKVQKRPTKIEKLILVTKSHLLDFFISVGFRWRATISLGKSSVYELERDVTSSLPSLTPSSPVDALKSALPILLSQPNNTEQDCYLVDAFANPRRCGSGNAAAIVVLDGPPSRLIAERQTRIKDEDEGQWGVLNEQLNEILSHIAMDEEDEEELAEMRAEVWMHFVAREFHQPATAFVWPIFDVQDNVSDDLPDDESNQSDEMFLDRPQQRLSVLSDCSEDVTELSSNENGDVSNDSKSYELHHYVRFYTRAGIEVDMCAHATLAAASILFRRHASEQHDSSSQLLGRNKELALVFHSRKNIVLRAKRAPPSLLDESMNDYTTPTSTPKSPRRAGSNLASSTSGSSSLTKLPNIIRIAMDYPWRIVDPVPAGDHRAVISMLRRAFFGAWSVVAQEEEDNDHETDELAFSLSVHHVLFIGITKGGEDLLIELSVEGFELLLGRSVDYMALKQGFGGYTRGVIVCCEVPIGGGLDDSSTIVSAGSQNERPANVSRNVTLSDLVNPRGGQLDFRSRYFEPKKGVNEDPVSGWPHCALAPYFGVRRGKQRLIGIQESDRTGLVECILKEEERKVCIIGSTITTLSGKLQMQA</sequence>
<dbReference type="InterPro" id="IPR000182">
    <property type="entry name" value="GNAT_dom"/>
</dbReference>
<dbReference type="SUPFAM" id="SSF55729">
    <property type="entry name" value="Acyl-CoA N-acyltransferases (Nat)"/>
    <property type="match status" value="1"/>
</dbReference>
<dbReference type="PANTHER" id="PTHR13774:SF17">
    <property type="entry name" value="PHENAZINE BIOSYNTHESIS-LIKE DOMAIN-CONTAINING PROTEIN"/>
    <property type="match status" value="1"/>
</dbReference>
<feature type="region of interest" description="Disordered" evidence="3">
    <location>
        <begin position="510"/>
        <end position="544"/>
    </location>
</feature>
<dbReference type="InterPro" id="IPR003719">
    <property type="entry name" value="Phenazine_PhzF-like"/>
</dbReference>
<evidence type="ECO:0000313" key="5">
    <source>
        <dbReference type="EMBL" id="KAL3781527.1"/>
    </source>
</evidence>
<gene>
    <name evidence="5" type="ORF">ACHAWO_002435</name>
</gene>
<dbReference type="GO" id="GO:0016853">
    <property type="term" value="F:isomerase activity"/>
    <property type="evidence" value="ECO:0007669"/>
    <property type="project" value="UniProtKB-KW"/>
</dbReference>
<comment type="similarity">
    <text evidence="1">Belongs to the PhzF family.</text>
</comment>
<dbReference type="Pfam" id="PF02567">
    <property type="entry name" value="PhzC-PhzF"/>
    <property type="match status" value="1"/>
</dbReference>
<keyword evidence="6" id="KW-1185">Reference proteome</keyword>
<keyword evidence="2" id="KW-0413">Isomerase</keyword>
<evidence type="ECO:0000256" key="2">
    <source>
        <dbReference type="ARBA" id="ARBA00023235"/>
    </source>
</evidence>